<accession>A0A8S0X697</accession>
<dbReference type="AlphaFoldDB" id="A0A8S0X697"/>
<dbReference type="KEGG" id="aacx:DEACI_3024"/>
<evidence type="ECO:0000313" key="3">
    <source>
        <dbReference type="EMBL" id="CEJ08415.1"/>
    </source>
</evidence>
<dbReference type="EMBL" id="LR746496">
    <property type="protein sequence ID" value="CAA7602350.1"/>
    <property type="molecule type" value="Genomic_DNA"/>
</dbReference>
<gene>
    <name evidence="3" type="ORF">DEACI_2891</name>
    <name evidence="2" type="ORF">DEACI_3024</name>
</gene>
<evidence type="ECO:0000256" key="1">
    <source>
        <dbReference type="SAM" id="SignalP"/>
    </source>
</evidence>
<dbReference type="EMBL" id="CDGJ01000081">
    <property type="protein sequence ID" value="CEJ08415.1"/>
    <property type="molecule type" value="Genomic_DNA"/>
</dbReference>
<protein>
    <recommendedName>
        <fullName evidence="5">SH3 domain-containing protein</fullName>
    </recommendedName>
</protein>
<dbReference type="Gene3D" id="2.30.30.40">
    <property type="entry name" value="SH3 Domains"/>
    <property type="match status" value="1"/>
</dbReference>
<sequence>MNVRRLLAISTALAICLMFASTSTSLASTTNTQVSSHNKLSTQGKTNPQFVSPQQPWVGYSGEVKCTADPYLNTRTGPGLNYPIKFGIDYGQTGDAITTVSSSDGSGNWCEFQAYDGSYEYGSATYLEVPPYTF</sequence>
<keyword evidence="4" id="KW-1185">Reference proteome</keyword>
<proteinExistence type="predicted"/>
<reference evidence="2" key="2">
    <citation type="submission" date="2020-01" db="EMBL/GenBank/DDBJ databases">
        <authorList>
            <person name="Hornung B."/>
        </authorList>
    </citation>
    <scope>NUCLEOTIDE SEQUENCE</scope>
    <source>
        <strain evidence="2">PacBioINE</strain>
    </source>
</reference>
<name>A0A8S0X697_9FIRM</name>
<feature type="signal peptide" evidence="1">
    <location>
        <begin position="1"/>
        <end position="27"/>
    </location>
</feature>
<feature type="chain" id="PRO_5035766641" description="SH3 domain-containing protein" evidence="1">
    <location>
        <begin position="28"/>
        <end position="134"/>
    </location>
</feature>
<dbReference type="Proteomes" id="UP000836597">
    <property type="component" value="Chromosome"/>
</dbReference>
<organism evidence="2">
    <name type="scientific">Acididesulfobacillus acetoxydans</name>
    <dbReference type="NCBI Taxonomy" id="1561005"/>
    <lineage>
        <taxon>Bacteria</taxon>
        <taxon>Bacillati</taxon>
        <taxon>Bacillota</taxon>
        <taxon>Clostridia</taxon>
        <taxon>Eubacteriales</taxon>
        <taxon>Peptococcaceae</taxon>
        <taxon>Acididesulfobacillus</taxon>
    </lineage>
</organism>
<keyword evidence="1" id="KW-0732">Signal</keyword>
<evidence type="ECO:0000313" key="4">
    <source>
        <dbReference type="Proteomes" id="UP001071230"/>
    </source>
</evidence>
<evidence type="ECO:0008006" key="5">
    <source>
        <dbReference type="Google" id="ProtNLM"/>
    </source>
</evidence>
<reference evidence="3" key="1">
    <citation type="submission" date="2014-11" db="EMBL/GenBank/DDBJ databases">
        <authorList>
            <person name="Hornung B.V."/>
        </authorList>
    </citation>
    <scope>NUCLEOTIDE SEQUENCE</scope>
    <source>
        <strain evidence="3">INE</strain>
    </source>
</reference>
<evidence type="ECO:0000313" key="2">
    <source>
        <dbReference type="EMBL" id="CAA7602350.1"/>
    </source>
</evidence>
<dbReference type="Proteomes" id="UP001071230">
    <property type="component" value="Unassembled WGS sequence"/>
</dbReference>